<evidence type="ECO:0000256" key="3">
    <source>
        <dbReference type="ARBA" id="ARBA00004184"/>
    </source>
</evidence>
<dbReference type="GO" id="GO:0005739">
    <property type="term" value="C:mitochondrion"/>
    <property type="evidence" value="ECO:0007669"/>
    <property type="project" value="UniProtKB-SubCell"/>
</dbReference>
<evidence type="ECO:0000313" key="12">
    <source>
        <dbReference type="EMBL" id="ETV77282.1"/>
    </source>
</evidence>
<keyword evidence="8" id="KW-0968">Cytoplasmic vesicle</keyword>
<dbReference type="PANTHER" id="PTHR23354:SF62">
    <property type="entry name" value="MUSTARD, ISOFORM V"/>
    <property type="match status" value="1"/>
</dbReference>
<sequence>MVLLAEPSGVFSPLPSPYSAVATECRLGVPTAHRAAVYLYLCCESDVKPTFIEASYTAAMSQVFKSGVPTTLTRHASYFGGLVHLAPYDLTPIQVQGFHHVCILFQHLGGVSYCPYLVHLIPLLLSQTSEAATFVAVSNLLKPHQQPGPHHAYRKLPTSVIADTTLARFFKEILQWRYTEVATALTTCQGDDDSYFIHLFHRFFVGFFPMPVVYRVLDSYLADGPKVLCRVLLAVFKLTRHEMVKCTATGEAWWAQLQAVVNGPSFDFDAMFTAAFRSWYGYLFKKANLQTMHKALEKRKSVRLQSAKHQHAHVHHHLPLLISPKSSGGRLLDPHRDAAVTSWLPLGLQMKHFRLLYNAEVHGRGLDRLYSHCERGAASPEMLLLVEELTTGSVVGVFVSHQLGVHQSFFGDHRCFPFALVPTPHAFKQLVTSPAHHHAKPVLLKYMLCLPTMMAFGVSSTSSAAALELDEDLMRGKSDESDLFQSPPLVGGGVVEFDVGGVEVYDFTLE</sequence>
<evidence type="ECO:0000256" key="1">
    <source>
        <dbReference type="ARBA" id="ARBA00004156"/>
    </source>
</evidence>
<comment type="subcellular location">
    <subcellularLocation>
        <location evidence="1">Cytoplasmic vesicle membrane</location>
    </subcellularLocation>
    <subcellularLocation>
        <location evidence="3">Endomembrane system</location>
        <topology evidence="3">Peripheral membrane protein</topology>
    </subcellularLocation>
    <subcellularLocation>
        <location evidence="2">Mitochondrion</location>
    </subcellularLocation>
    <subcellularLocation>
        <location evidence="9">Synapse</location>
    </subcellularLocation>
</comment>
<evidence type="ECO:0000256" key="10">
    <source>
        <dbReference type="ARBA" id="ARBA00040604"/>
    </source>
</evidence>
<comment type="similarity">
    <text evidence="4">Belongs to the OXR1 family.</text>
</comment>
<dbReference type="RefSeq" id="XP_009833069.1">
    <property type="nucleotide sequence ID" value="XM_009834767.1"/>
</dbReference>
<feature type="domain" description="TLDc" evidence="11">
    <location>
        <begin position="330"/>
        <end position="508"/>
    </location>
</feature>
<dbReference type="GO" id="GO:0012505">
    <property type="term" value="C:endomembrane system"/>
    <property type="evidence" value="ECO:0007669"/>
    <property type="project" value="UniProtKB-SubCell"/>
</dbReference>
<accession>W4GC70</accession>
<dbReference type="InterPro" id="IPR006571">
    <property type="entry name" value="TLDc_dom"/>
</dbReference>
<keyword evidence="5" id="KW-0770">Synapse</keyword>
<dbReference type="GeneID" id="20810727"/>
<dbReference type="EMBL" id="KI913133">
    <property type="protein sequence ID" value="ETV77282.1"/>
    <property type="molecule type" value="Genomic_DNA"/>
</dbReference>
<evidence type="ECO:0000256" key="8">
    <source>
        <dbReference type="ARBA" id="ARBA00023329"/>
    </source>
</evidence>
<dbReference type="AlphaFoldDB" id="W4GC70"/>
<dbReference type="SUPFAM" id="SSF47923">
    <property type="entry name" value="Ypt/Rab-GAP domain of gyp1p"/>
    <property type="match status" value="1"/>
</dbReference>
<evidence type="ECO:0000256" key="6">
    <source>
        <dbReference type="ARBA" id="ARBA00023128"/>
    </source>
</evidence>
<dbReference type="PROSITE" id="PS51886">
    <property type="entry name" value="TLDC"/>
    <property type="match status" value="1"/>
</dbReference>
<dbReference type="Gene3D" id="1.10.472.80">
    <property type="entry name" value="Ypt/Rab-GAP domain of gyp1p, domain 3"/>
    <property type="match status" value="1"/>
</dbReference>
<dbReference type="PANTHER" id="PTHR23354">
    <property type="entry name" value="NUCLEOLAR PROTEIN 7/ESTROGEN RECEPTOR COACTIVATOR-RELATED"/>
    <property type="match status" value="1"/>
</dbReference>
<evidence type="ECO:0000256" key="5">
    <source>
        <dbReference type="ARBA" id="ARBA00023018"/>
    </source>
</evidence>
<dbReference type="SMART" id="SM00584">
    <property type="entry name" value="TLDc"/>
    <property type="match status" value="1"/>
</dbReference>
<proteinExistence type="inferred from homology"/>
<dbReference type="OrthoDB" id="26679at2759"/>
<organism evidence="12">
    <name type="scientific">Aphanomyces astaci</name>
    <name type="common">Crayfish plague agent</name>
    <dbReference type="NCBI Taxonomy" id="112090"/>
    <lineage>
        <taxon>Eukaryota</taxon>
        <taxon>Sar</taxon>
        <taxon>Stramenopiles</taxon>
        <taxon>Oomycota</taxon>
        <taxon>Saprolegniomycetes</taxon>
        <taxon>Saprolegniales</taxon>
        <taxon>Verrucalvaceae</taxon>
        <taxon>Aphanomyces</taxon>
    </lineage>
</organism>
<dbReference type="VEuPathDB" id="FungiDB:H257_08731"/>
<dbReference type="Pfam" id="PF00566">
    <property type="entry name" value="RabGAP-TBC"/>
    <property type="match status" value="1"/>
</dbReference>
<dbReference type="Pfam" id="PF07534">
    <property type="entry name" value="TLD"/>
    <property type="match status" value="1"/>
</dbReference>
<evidence type="ECO:0000256" key="2">
    <source>
        <dbReference type="ARBA" id="ARBA00004173"/>
    </source>
</evidence>
<dbReference type="STRING" id="112090.W4GC70"/>
<dbReference type="InterPro" id="IPR035969">
    <property type="entry name" value="Rab-GAP_TBC_sf"/>
</dbReference>
<evidence type="ECO:0000259" key="11">
    <source>
        <dbReference type="PROSITE" id="PS51886"/>
    </source>
</evidence>
<dbReference type="GO" id="GO:0030659">
    <property type="term" value="C:cytoplasmic vesicle membrane"/>
    <property type="evidence" value="ECO:0007669"/>
    <property type="project" value="UniProtKB-SubCell"/>
</dbReference>
<dbReference type="SMART" id="SM00164">
    <property type="entry name" value="TBC"/>
    <property type="match status" value="1"/>
</dbReference>
<dbReference type="InterPro" id="IPR000195">
    <property type="entry name" value="Rab-GAP-TBC_dom"/>
</dbReference>
<keyword evidence="6" id="KW-0496">Mitochondrion</keyword>
<evidence type="ECO:0000256" key="9">
    <source>
        <dbReference type="ARBA" id="ARBA00034103"/>
    </source>
</evidence>
<keyword evidence="7" id="KW-0472">Membrane</keyword>
<evidence type="ECO:0000256" key="7">
    <source>
        <dbReference type="ARBA" id="ARBA00023136"/>
    </source>
</evidence>
<protein>
    <recommendedName>
        <fullName evidence="10">Oxidation resistance protein 1</fullName>
    </recommendedName>
</protein>
<reference evidence="12" key="1">
    <citation type="submission" date="2013-12" db="EMBL/GenBank/DDBJ databases">
        <title>The Genome Sequence of Aphanomyces astaci APO3.</title>
        <authorList>
            <consortium name="The Broad Institute Genomics Platform"/>
            <person name="Russ C."/>
            <person name="Tyler B."/>
            <person name="van West P."/>
            <person name="Dieguez-Uribeondo J."/>
            <person name="Young S.K."/>
            <person name="Zeng Q."/>
            <person name="Gargeya S."/>
            <person name="Fitzgerald M."/>
            <person name="Abouelleil A."/>
            <person name="Alvarado L."/>
            <person name="Chapman S.B."/>
            <person name="Gainer-Dewar J."/>
            <person name="Goldberg J."/>
            <person name="Griggs A."/>
            <person name="Gujja S."/>
            <person name="Hansen M."/>
            <person name="Howarth C."/>
            <person name="Imamovic A."/>
            <person name="Ireland A."/>
            <person name="Larimer J."/>
            <person name="McCowan C."/>
            <person name="Murphy C."/>
            <person name="Pearson M."/>
            <person name="Poon T.W."/>
            <person name="Priest M."/>
            <person name="Roberts A."/>
            <person name="Saif S."/>
            <person name="Shea T."/>
            <person name="Sykes S."/>
            <person name="Wortman J."/>
            <person name="Nusbaum C."/>
            <person name="Birren B."/>
        </authorList>
    </citation>
    <scope>NUCLEOTIDE SEQUENCE [LARGE SCALE GENOMIC DNA]</scope>
    <source>
        <strain evidence="12">APO3</strain>
    </source>
</reference>
<name>W4GC70_APHAT</name>
<gene>
    <name evidence="12" type="ORF">H257_08731</name>
</gene>
<evidence type="ECO:0000256" key="4">
    <source>
        <dbReference type="ARBA" id="ARBA00009540"/>
    </source>
</evidence>